<reference evidence="4 5" key="1">
    <citation type="journal article" date="2022" name="bioRxiv">
        <title>Genomics of Preaxostyla Flagellates Illuminates Evolutionary Transitions and the Path Towards Mitochondrial Loss.</title>
        <authorList>
            <person name="Novak L.V.F."/>
            <person name="Treitli S.C."/>
            <person name="Pyrih J."/>
            <person name="Halakuc P."/>
            <person name="Pipaliya S.V."/>
            <person name="Vacek V."/>
            <person name="Brzon O."/>
            <person name="Soukal P."/>
            <person name="Eme L."/>
            <person name="Dacks J.B."/>
            <person name="Karnkowska A."/>
            <person name="Elias M."/>
            <person name="Hampl V."/>
        </authorList>
    </citation>
    <scope>NUCLEOTIDE SEQUENCE [LARGE SCALE GENOMIC DNA]</scope>
    <source>
        <strain evidence="4">NAU3</strain>
        <tissue evidence="4">Gut</tissue>
    </source>
</reference>
<dbReference type="Gene3D" id="2.120.10.80">
    <property type="entry name" value="Kelch-type beta propeller"/>
    <property type="match status" value="2"/>
</dbReference>
<evidence type="ECO:0000256" key="1">
    <source>
        <dbReference type="ARBA" id="ARBA00022441"/>
    </source>
</evidence>
<sequence>MELSSAVWSTIYCKPSLYRIASHTAVVYNGMIHIHGGRGDHPNNMLTINPENGESLLSPSFPSKRYTHSACLVNNHCYFFGGNDFSVRINEMWDYCFDDGSCQLIRPQKGTPSIRSCHSCVTYDYRMYIFGGYCPGSPIFNDLYEFNTLSSKWTQILPANDPQDKENLPARVYSHSACIIGDDMYIFGGATTEQIVQYDDRGIIGDLFKFHIPSRTWTKIPALGDHPCSRFMHTAVVHNGNMIIFGGQSLIKLNDLWEYNPQANRWRSLSTIGTIPAPRSGHVSVLVGNKMYIQGGTSIRNKKQADLHVLDLTNTVYSTAAVIERVLGRPKFQQILYPGEEFRNSPGAIATKYERRTYESQKIKLILESNAMHKITEYKEKQSKKKKISNIFSRSKTTNTPSTSVVTNTFQANSLPSFPNTSILENLSKPGRSNHRFPHQQIPGSPSYRGGGTPSAFQSPSAFHPETGPSPKIMLLKEIIVPAVCQSLDISRLSLNTLSMMADLDTADWFIQIDHHIWIVHSFIVQSRFPQLCQYCTSRQPLFVFQGLRDEYASLHQRKVSENGKQITDFKRRVRSIIKTREDRARSRCLSLSLSSDASQLLLGFMYSDQLLPLRFLPKMKSERHFVRVVKVFEMEQTEILEETLAIRHKEQNDEEEVPATTCYFELCALATKVGQDRLLSLSMNEILNQLSVDTVDVFLEKCAQYDLSFLERQLRSWKEQIAPG</sequence>
<dbReference type="EMBL" id="JARBJD010000107">
    <property type="protein sequence ID" value="KAK2952184.1"/>
    <property type="molecule type" value="Genomic_DNA"/>
</dbReference>
<dbReference type="Proteomes" id="UP001281761">
    <property type="component" value="Unassembled WGS sequence"/>
</dbReference>
<dbReference type="InterPro" id="IPR011333">
    <property type="entry name" value="SKP1/BTB/POZ_sf"/>
</dbReference>
<comment type="caution">
    <text evidence="4">The sequence shown here is derived from an EMBL/GenBank/DDBJ whole genome shotgun (WGS) entry which is preliminary data.</text>
</comment>
<keyword evidence="2" id="KW-0677">Repeat</keyword>
<gene>
    <name evidence="4" type="ORF">BLNAU_12887</name>
</gene>
<protein>
    <submittedName>
        <fullName evidence="4">Tip elongation aberrant protein 1</fullName>
    </submittedName>
</protein>
<dbReference type="Gene3D" id="3.30.710.10">
    <property type="entry name" value="Potassium Channel Kv1.1, Chain A"/>
    <property type="match status" value="1"/>
</dbReference>
<keyword evidence="1" id="KW-0880">Kelch repeat</keyword>
<evidence type="ECO:0000313" key="5">
    <source>
        <dbReference type="Proteomes" id="UP001281761"/>
    </source>
</evidence>
<proteinExistence type="predicted"/>
<evidence type="ECO:0000256" key="3">
    <source>
        <dbReference type="SAM" id="MobiDB-lite"/>
    </source>
</evidence>
<dbReference type="PANTHER" id="PTHR46093">
    <property type="entry name" value="ACYL-COA-BINDING DOMAIN-CONTAINING PROTEIN 5"/>
    <property type="match status" value="1"/>
</dbReference>
<accession>A0ABQ9XL53</accession>
<dbReference type="SUPFAM" id="SSF117281">
    <property type="entry name" value="Kelch motif"/>
    <property type="match status" value="1"/>
</dbReference>
<evidence type="ECO:0000313" key="4">
    <source>
        <dbReference type="EMBL" id="KAK2952184.1"/>
    </source>
</evidence>
<dbReference type="PANTHER" id="PTHR46093:SF18">
    <property type="entry name" value="FIBRONECTIN TYPE-III DOMAIN-CONTAINING PROTEIN"/>
    <property type="match status" value="1"/>
</dbReference>
<keyword evidence="5" id="KW-1185">Reference proteome</keyword>
<organism evidence="4 5">
    <name type="scientific">Blattamonas nauphoetae</name>
    <dbReference type="NCBI Taxonomy" id="2049346"/>
    <lineage>
        <taxon>Eukaryota</taxon>
        <taxon>Metamonada</taxon>
        <taxon>Preaxostyla</taxon>
        <taxon>Oxymonadida</taxon>
        <taxon>Blattamonas</taxon>
    </lineage>
</organism>
<evidence type="ECO:0000256" key="2">
    <source>
        <dbReference type="ARBA" id="ARBA00022737"/>
    </source>
</evidence>
<dbReference type="InterPro" id="IPR015915">
    <property type="entry name" value="Kelch-typ_b-propeller"/>
</dbReference>
<feature type="region of interest" description="Disordered" evidence="3">
    <location>
        <begin position="439"/>
        <end position="464"/>
    </location>
</feature>
<name>A0ABQ9XL53_9EUKA</name>
<dbReference type="Pfam" id="PF24681">
    <property type="entry name" value="Kelch_KLHDC2_KLHL20_DRC7"/>
    <property type="match status" value="2"/>
</dbReference>